<feature type="region of interest" description="Disordered" evidence="1">
    <location>
        <begin position="1"/>
        <end position="24"/>
    </location>
</feature>
<evidence type="ECO:0000313" key="3">
    <source>
        <dbReference type="Proteomes" id="UP000492821"/>
    </source>
</evidence>
<dbReference type="InterPro" id="IPR016186">
    <property type="entry name" value="C-type_lectin-like/link_sf"/>
</dbReference>
<dbReference type="SUPFAM" id="SSF56436">
    <property type="entry name" value="C-type lectin-like"/>
    <property type="match status" value="2"/>
</dbReference>
<dbReference type="CDD" id="cd00037">
    <property type="entry name" value="CLECT"/>
    <property type="match status" value="1"/>
</dbReference>
<dbReference type="WBParaSite" id="Pan_g8250.t1">
    <property type="protein sequence ID" value="Pan_g8250.t1"/>
    <property type="gene ID" value="Pan_g8250"/>
</dbReference>
<sequence>MLVSGSDGPDASGDPQHWTARQPDNCYNFNERTVNVGGSEGLNDVNLRRSYPDGLPTICKKPAVKKELPLEITQYDMFDMNGKKCRNEPVKHWNRRCPTNSSLWKIVQSEAGVHCYALVDTPLPLTRNNFTHELCHVLHPDAKLASFHYDLQFGFLYPLTDRANKIIVGKVMEDGGFYWADHTPENKSFWAPSEPFLNLSEVVVHIQNIQLESAPSAGCGGRPFTRPLLKTMMMKDVKPDMKIACKVEAEPLLPCTPLPDADNMKSLNNTVCPDGWTKQRFCDNVWCYNRIPVAAAFADFVHAVEHDYCHSVYENAYLASIHCIEEHFFVQSYAPKTLIGLHIPSRHQNDTFDVKNFKWTDGTPVDFVGWNRFSIAEGDGYAPHFPPANAGNEILAHFQVYNKIADTYSGWSNKFVGYEDALCKMKAAVTQTD</sequence>
<dbReference type="InterPro" id="IPR001304">
    <property type="entry name" value="C-type_lectin-like"/>
</dbReference>
<reference evidence="3" key="1">
    <citation type="journal article" date="2013" name="Genetics">
        <title>The draft genome and transcriptome of Panagrellus redivivus are shaped by the harsh demands of a free-living lifestyle.</title>
        <authorList>
            <person name="Srinivasan J."/>
            <person name="Dillman A.R."/>
            <person name="Macchietto M.G."/>
            <person name="Heikkinen L."/>
            <person name="Lakso M."/>
            <person name="Fracchia K.M."/>
            <person name="Antoshechkin I."/>
            <person name="Mortazavi A."/>
            <person name="Wong G."/>
            <person name="Sternberg P.W."/>
        </authorList>
    </citation>
    <scope>NUCLEOTIDE SEQUENCE [LARGE SCALE GENOMIC DNA]</scope>
    <source>
        <strain evidence="3">MT8872</strain>
    </source>
</reference>
<evidence type="ECO:0000256" key="1">
    <source>
        <dbReference type="SAM" id="MobiDB-lite"/>
    </source>
</evidence>
<name>A0A7E4W8J1_PANRE</name>
<feature type="domain" description="C-type lectin" evidence="2">
    <location>
        <begin position="308"/>
        <end position="370"/>
    </location>
</feature>
<organism evidence="3 4">
    <name type="scientific">Panagrellus redivivus</name>
    <name type="common">Microworm</name>
    <dbReference type="NCBI Taxonomy" id="6233"/>
    <lineage>
        <taxon>Eukaryota</taxon>
        <taxon>Metazoa</taxon>
        <taxon>Ecdysozoa</taxon>
        <taxon>Nematoda</taxon>
        <taxon>Chromadorea</taxon>
        <taxon>Rhabditida</taxon>
        <taxon>Tylenchina</taxon>
        <taxon>Panagrolaimomorpha</taxon>
        <taxon>Panagrolaimoidea</taxon>
        <taxon>Panagrolaimidae</taxon>
        <taxon>Panagrellus</taxon>
    </lineage>
</organism>
<protein>
    <submittedName>
        <fullName evidence="4">C-type lectin domain-containing protein</fullName>
    </submittedName>
</protein>
<evidence type="ECO:0000259" key="2">
    <source>
        <dbReference type="PROSITE" id="PS50041"/>
    </source>
</evidence>
<dbReference type="SMART" id="SM00034">
    <property type="entry name" value="CLECT"/>
    <property type="match status" value="1"/>
</dbReference>
<evidence type="ECO:0000313" key="4">
    <source>
        <dbReference type="WBParaSite" id="Pan_g8250.t1"/>
    </source>
</evidence>
<dbReference type="Gene3D" id="3.10.100.10">
    <property type="entry name" value="Mannose-Binding Protein A, subunit A"/>
    <property type="match status" value="2"/>
</dbReference>
<accession>A0A7E4W8J1</accession>
<dbReference type="InterPro" id="IPR016187">
    <property type="entry name" value="CTDL_fold"/>
</dbReference>
<keyword evidence="3" id="KW-1185">Reference proteome</keyword>
<reference evidence="4" key="2">
    <citation type="submission" date="2020-10" db="UniProtKB">
        <authorList>
            <consortium name="WormBaseParasite"/>
        </authorList>
    </citation>
    <scope>IDENTIFICATION</scope>
</reference>
<dbReference type="PROSITE" id="PS50041">
    <property type="entry name" value="C_TYPE_LECTIN_2"/>
    <property type="match status" value="1"/>
</dbReference>
<dbReference type="Proteomes" id="UP000492821">
    <property type="component" value="Unassembled WGS sequence"/>
</dbReference>
<proteinExistence type="predicted"/>
<dbReference type="AlphaFoldDB" id="A0A7E4W8J1"/>